<keyword evidence="3" id="KW-1185">Reference proteome</keyword>
<name>A0A5B7GUZ1_PORTR</name>
<evidence type="ECO:0000313" key="2">
    <source>
        <dbReference type="EMBL" id="MPC61255.1"/>
    </source>
</evidence>
<dbReference type="EMBL" id="VSRR010018344">
    <property type="protein sequence ID" value="MPC61255.1"/>
    <property type="molecule type" value="Genomic_DNA"/>
</dbReference>
<accession>A0A5B7GUZ1</accession>
<feature type="region of interest" description="Disordered" evidence="1">
    <location>
        <begin position="41"/>
        <end position="102"/>
    </location>
</feature>
<reference evidence="2 3" key="1">
    <citation type="submission" date="2019-05" db="EMBL/GenBank/DDBJ databases">
        <title>Another draft genome of Portunus trituberculatus and its Hox gene families provides insights of decapod evolution.</title>
        <authorList>
            <person name="Jeong J.-H."/>
            <person name="Song I."/>
            <person name="Kim S."/>
            <person name="Choi T."/>
            <person name="Kim D."/>
            <person name="Ryu S."/>
            <person name="Kim W."/>
        </authorList>
    </citation>
    <scope>NUCLEOTIDE SEQUENCE [LARGE SCALE GENOMIC DNA]</scope>
    <source>
        <tissue evidence="2">Muscle</tissue>
    </source>
</reference>
<proteinExistence type="predicted"/>
<comment type="caution">
    <text evidence="2">The sequence shown here is derived from an EMBL/GenBank/DDBJ whole genome shotgun (WGS) entry which is preliminary data.</text>
</comment>
<sequence>MAGVGVLMRVGGWVVRVRTGGAVMGGRDATLSTRVTVPDTQKAYYPSEPGPALQRAGPGRGAGQAAPSRTPGTARGAARARRVGGRAPRPASLRRCGRGETGSSITQAWCLENTLVS</sequence>
<gene>
    <name evidence="2" type="ORF">E2C01_055323</name>
</gene>
<dbReference type="AlphaFoldDB" id="A0A5B7GUZ1"/>
<feature type="compositionally biased region" description="Low complexity" evidence="1">
    <location>
        <begin position="50"/>
        <end position="77"/>
    </location>
</feature>
<evidence type="ECO:0000313" key="3">
    <source>
        <dbReference type="Proteomes" id="UP000324222"/>
    </source>
</evidence>
<protein>
    <submittedName>
        <fullName evidence="2">Uncharacterized protein</fullName>
    </submittedName>
</protein>
<evidence type="ECO:0000256" key="1">
    <source>
        <dbReference type="SAM" id="MobiDB-lite"/>
    </source>
</evidence>
<dbReference type="Proteomes" id="UP000324222">
    <property type="component" value="Unassembled WGS sequence"/>
</dbReference>
<organism evidence="2 3">
    <name type="scientific">Portunus trituberculatus</name>
    <name type="common">Swimming crab</name>
    <name type="synonym">Neptunus trituberculatus</name>
    <dbReference type="NCBI Taxonomy" id="210409"/>
    <lineage>
        <taxon>Eukaryota</taxon>
        <taxon>Metazoa</taxon>
        <taxon>Ecdysozoa</taxon>
        <taxon>Arthropoda</taxon>
        <taxon>Crustacea</taxon>
        <taxon>Multicrustacea</taxon>
        <taxon>Malacostraca</taxon>
        <taxon>Eumalacostraca</taxon>
        <taxon>Eucarida</taxon>
        <taxon>Decapoda</taxon>
        <taxon>Pleocyemata</taxon>
        <taxon>Brachyura</taxon>
        <taxon>Eubrachyura</taxon>
        <taxon>Portunoidea</taxon>
        <taxon>Portunidae</taxon>
        <taxon>Portuninae</taxon>
        <taxon>Portunus</taxon>
    </lineage>
</organism>